<dbReference type="Proteomes" id="UP000245626">
    <property type="component" value="Unassembled WGS sequence"/>
</dbReference>
<protein>
    <submittedName>
        <fullName evidence="1">Uncharacterized protein</fullName>
    </submittedName>
</protein>
<evidence type="ECO:0000313" key="1">
    <source>
        <dbReference type="EMBL" id="PWN47009.1"/>
    </source>
</evidence>
<gene>
    <name evidence="1" type="ORF">IE53DRAFT_277362</name>
</gene>
<accession>A0ACD0NMJ0</accession>
<sequence>MGQFSNIHQLGWRERNEKKKKMDGRVSLMRRSRRNHGRQWVTPSDVERPSMLHLCLPTNQSGTFLGREGKTLRQRFSSYYYFRSPDFSLYPSPSPPPHLLYLILRAQHAASFLRTFSLNSLQIANAKRAFLFLSTGLSLSLDESRKPTRRLINLIKIMARAWQILDIFIFIFIPFHFFPWPLFRWIRFRYRVKWGG</sequence>
<evidence type="ECO:0000313" key="2">
    <source>
        <dbReference type="Proteomes" id="UP000245626"/>
    </source>
</evidence>
<keyword evidence="2" id="KW-1185">Reference proteome</keyword>
<reference evidence="1 2" key="1">
    <citation type="journal article" date="2018" name="Mol. Biol. Evol.">
        <title>Broad Genomic Sampling Reveals a Smut Pathogenic Ancestry of the Fungal Clade Ustilaginomycotina.</title>
        <authorList>
            <person name="Kijpornyongpan T."/>
            <person name="Mondo S.J."/>
            <person name="Barry K."/>
            <person name="Sandor L."/>
            <person name="Lee J."/>
            <person name="Lipzen A."/>
            <person name="Pangilinan J."/>
            <person name="LaButti K."/>
            <person name="Hainaut M."/>
            <person name="Henrissat B."/>
            <person name="Grigoriev I.V."/>
            <person name="Spatafora J.W."/>
            <person name="Aime M.C."/>
        </authorList>
    </citation>
    <scope>NUCLEOTIDE SEQUENCE [LARGE SCALE GENOMIC DNA]</scope>
    <source>
        <strain evidence="1 2">SA 807</strain>
    </source>
</reference>
<proteinExistence type="predicted"/>
<name>A0ACD0NMJ0_9BASI</name>
<dbReference type="EMBL" id="KZ820588">
    <property type="protein sequence ID" value="PWN47009.1"/>
    <property type="molecule type" value="Genomic_DNA"/>
</dbReference>
<organism evidence="1 2">
    <name type="scientific">Violaceomyces palustris</name>
    <dbReference type="NCBI Taxonomy" id="1673888"/>
    <lineage>
        <taxon>Eukaryota</taxon>
        <taxon>Fungi</taxon>
        <taxon>Dikarya</taxon>
        <taxon>Basidiomycota</taxon>
        <taxon>Ustilaginomycotina</taxon>
        <taxon>Ustilaginomycetes</taxon>
        <taxon>Violaceomycetales</taxon>
        <taxon>Violaceomycetaceae</taxon>
        <taxon>Violaceomyces</taxon>
    </lineage>
</organism>